<evidence type="ECO:0000313" key="5">
    <source>
        <dbReference type="EMBL" id="PVU89133.1"/>
    </source>
</evidence>
<evidence type="ECO:0000313" key="6">
    <source>
        <dbReference type="Proteomes" id="UP000245699"/>
    </source>
</evidence>
<evidence type="ECO:0000256" key="3">
    <source>
        <dbReference type="PROSITE-ProRule" id="PRU00221"/>
    </source>
</evidence>
<sequence length="1640" mass="188473">DNMGSATGFNWSSFDPNILITTSVDPYIRLWDLREPSKPVLKMTNWDVASSVEFSKSEEFVFVSGCQNSVNIWDIRRGARPLVSIKNAHNSTVYSVSTNSLKKNILITTANDKTIKKWDWSHSKQDYLSHTYYNNKLVSNARFMPSSDGFAVAYKEPELGLSLYIDGIDKPVHEFEGFSGSVYEFTWRSRGDYYQNFNFDFREWQIITIDSNRILKKLSVPKSYTKKLDTENNTEFKRKYISKINQGWMKKQPTFTQPFLGIIFGPTSNISHESNNKQMGIKETKHKLNRTPERRYKTDKYVSPKHIDGKSKINMYINEVSKSPKTLILAKSNLFIKNTNQKKYSIAHVNITLDMLNVYQRFQKRKYLDKEPFEILQNSNITDFSIKKLNREMLTKLNQNKHQININQNWIDSVSLTRDIVENEIISYYKNKKCLSERVYILNENENKVKAVIETVGPWGKRQKILVPIKFTITFLSNYPNTSAIVEIHQNNYSNILRYKKYISTMMLLITNWCSQRSFHQIDSIVYFIENGVEPPFMRGIIYQLLGKNRHKFSKQLGNSFYRKKYKFIKEKGASYGEYSKGYNHIDNRHYQAKSGSDSSLPFGFDTFSGSSEDSRGKVVVHPSLSGNKLYNVISKSSMTRNGFSDGTTESSSSETYSTYDSEYIDSIHNTVGDVMDVESEFRDSDKSGYFSDSEGNIISHKIKNKKSAFQINNVRQHNDYQEYAMNTKQQSVINIPFPRLCGGVFSGPNKFVAFFASLYTVATYPGDYGLLFLDSSIQKAQEDREGKRGLKEINDNVGYLVNAPGVPVYNSSVANMHRSTLSRQLSILGKPIKYQSLDRYRATVQFNIQMQSSKFGLLPNIYDNNYQERNRRLYENENEYKRYDYGDFSSSGDEEIFYTNRINNITGKINVLDSQEKAKGHKIHKYFNRKHVEVNKNTRDYKIERKALDDYSEGDYNAEKNSEYKEDVGGFGNIIGEDIFEQKRNYDGRNKDAWSDAQSIGKFSESVDVENNSKAIDKTIISKKSKKVKRRDYNMISGYSQKKDNSIQSNQEDRGYEKERPENVLDVDNYLEGGFEEVPRFYFKNASTKTKNHEAKQTLSIKTEFPNYNLPEATPSNRVNTQIGNLCLLIDASIWDPIVNVDMAKSIIIPRNCSDMKYEEACFRNSEIYRQSGNKKMFFVWHVLGLMYSKDNNSRGGIIDIENPVIRHMIIDIIENAVLERNIEDVVLLSCAFAMSVNDSDNFYYENSVQTCPNGIEFDKSEENYPKSRNQKVNSQEKPSSRYTHFKKLGSHKHKNRKNIIAEQEKQKFFDDRIADHELEEFREKNMLVDVYYENNIAFRLFSNNQLPSIKPNSENKLSKNELEFIRTASIENGTRLYDEIPERALVGGSFGLQAIRISGLSFEILSAIIQYKNLYLEMLISLGLYQLGNKISKTFESQVGGGYQYASNKSVMAKEKHDDLPVTLKDDLSNVIATNYKQEINDGVVPDLRNLGDIFGLDDLINEQNLYNAKNTKVEHDSIYENDGIGSGDIGYTYAQVGKGDHINCFYCNEPVYGLALVCGDCNHGGHIEHVYKWVLVDGKGGKNIIESEFLGIGEGIKCLKLLEVPADGKGYIGVKKRGILCPTGCGCTCLWSVKEEL</sequence>
<name>A0A2T9Y9W8_9FUNG</name>
<protein>
    <submittedName>
        <fullName evidence="5">Uncharacterized protein</fullName>
    </submittedName>
</protein>
<dbReference type="InterPro" id="IPR015943">
    <property type="entry name" value="WD40/YVTN_repeat-like_dom_sf"/>
</dbReference>
<dbReference type="InterPro" id="IPR001680">
    <property type="entry name" value="WD40_rpt"/>
</dbReference>
<reference evidence="5 6" key="1">
    <citation type="journal article" date="2018" name="MBio">
        <title>Comparative Genomics Reveals the Core Gene Toolbox for the Fungus-Insect Symbiosis.</title>
        <authorList>
            <person name="Wang Y."/>
            <person name="Stata M."/>
            <person name="Wang W."/>
            <person name="Stajich J.E."/>
            <person name="White M.M."/>
            <person name="Moncalvo J.M."/>
        </authorList>
    </citation>
    <scope>NUCLEOTIDE SEQUENCE [LARGE SCALE GENOMIC DNA]</scope>
    <source>
        <strain evidence="5 6">AUS-77-4</strain>
    </source>
</reference>
<accession>A0A2T9Y9W8</accession>
<proteinExistence type="predicted"/>
<dbReference type="Pfam" id="PF00400">
    <property type="entry name" value="WD40"/>
    <property type="match status" value="1"/>
</dbReference>
<feature type="region of interest" description="Disordered" evidence="4">
    <location>
        <begin position="1039"/>
        <end position="1062"/>
    </location>
</feature>
<dbReference type="GO" id="GO:0035859">
    <property type="term" value="C:Seh1-associated complex"/>
    <property type="evidence" value="ECO:0007669"/>
    <property type="project" value="TreeGrafter"/>
</dbReference>
<dbReference type="PANTHER" id="PTHR46170:SF1">
    <property type="entry name" value="GATOR COMPLEX PROTEIN WDR59"/>
    <property type="match status" value="1"/>
</dbReference>
<keyword evidence="6" id="KW-1185">Reference proteome</keyword>
<dbReference type="GO" id="GO:0034198">
    <property type="term" value="P:cellular response to amino acid starvation"/>
    <property type="evidence" value="ECO:0007669"/>
    <property type="project" value="TreeGrafter"/>
</dbReference>
<dbReference type="PANTHER" id="PTHR46170">
    <property type="entry name" value="GATOR COMPLEX PROTEIN WDR59"/>
    <property type="match status" value="1"/>
</dbReference>
<evidence type="ECO:0000256" key="2">
    <source>
        <dbReference type="ARBA" id="ARBA00022737"/>
    </source>
</evidence>
<gene>
    <name evidence="5" type="ORF">BB559_005238</name>
</gene>
<keyword evidence="2" id="KW-0677">Repeat</keyword>
<dbReference type="SUPFAM" id="SSF50978">
    <property type="entry name" value="WD40 repeat-like"/>
    <property type="match status" value="1"/>
</dbReference>
<feature type="non-terminal residue" evidence="5">
    <location>
        <position position="1"/>
    </location>
</feature>
<dbReference type="SMART" id="SM00320">
    <property type="entry name" value="WD40"/>
    <property type="match status" value="2"/>
</dbReference>
<dbReference type="InterPro" id="IPR049567">
    <property type="entry name" value="WDR59-like"/>
</dbReference>
<evidence type="ECO:0000256" key="4">
    <source>
        <dbReference type="SAM" id="MobiDB-lite"/>
    </source>
</evidence>
<feature type="compositionally biased region" description="Basic and acidic residues" evidence="4">
    <location>
        <begin position="1042"/>
        <end position="1062"/>
    </location>
</feature>
<organism evidence="5 6">
    <name type="scientific">Furculomyces boomerangus</name>
    <dbReference type="NCBI Taxonomy" id="61424"/>
    <lineage>
        <taxon>Eukaryota</taxon>
        <taxon>Fungi</taxon>
        <taxon>Fungi incertae sedis</taxon>
        <taxon>Zoopagomycota</taxon>
        <taxon>Kickxellomycotina</taxon>
        <taxon>Harpellomycetes</taxon>
        <taxon>Harpellales</taxon>
        <taxon>Harpellaceae</taxon>
        <taxon>Furculomyces</taxon>
    </lineage>
</organism>
<keyword evidence="1 3" id="KW-0853">WD repeat</keyword>
<feature type="repeat" description="WD" evidence="3">
    <location>
        <begin position="86"/>
        <end position="119"/>
    </location>
</feature>
<evidence type="ECO:0000256" key="1">
    <source>
        <dbReference type="ARBA" id="ARBA00022574"/>
    </source>
</evidence>
<dbReference type="EMBL" id="MBFT01000571">
    <property type="protein sequence ID" value="PVU89133.1"/>
    <property type="molecule type" value="Genomic_DNA"/>
</dbReference>
<dbReference type="GO" id="GO:0035591">
    <property type="term" value="F:signaling adaptor activity"/>
    <property type="evidence" value="ECO:0007669"/>
    <property type="project" value="TreeGrafter"/>
</dbReference>
<dbReference type="Gene3D" id="2.130.10.10">
    <property type="entry name" value="YVTN repeat-like/Quinoprotein amine dehydrogenase"/>
    <property type="match status" value="1"/>
</dbReference>
<dbReference type="GO" id="GO:1904263">
    <property type="term" value="P:positive regulation of TORC1 signaling"/>
    <property type="evidence" value="ECO:0007669"/>
    <property type="project" value="TreeGrafter"/>
</dbReference>
<dbReference type="STRING" id="61424.A0A2T9Y9W8"/>
<comment type="caution">
    <text evidence="5">The sequence shown here is derived from an EMBL/GenBank/DDBJ whole genome shotgun (WGS) entry which is preliminary data.</text>
</comment>
<dbReference type="InterPro" id="IPR036322">
    <property type="entry name" value="WD40_repeat_dom_sf"/>
</dbReference>
<dbReference type="OrthoDB" id="311712at2759"/>
<dbReference type="Proteomes" id="UP000245699">
    <property type="component" value="Unassembled WGS sequence"/>
</dbReference>
<dbReference type="InterPro" id="IPR019775">
    <property type="entry name" value="WD40_repeat_CS"/>
</dbReference>
<dbReference type="PROSITE" id="PS00678">
    <property type="entry name" value="WD_REPEATS_1"/>
    <property type="match status" value="1"/>
</dbReference>
<dbReference type="GO" id="GO:0005774">
    <property type="term" value="C:vacuolar membrane"/>
    <property type="evidence" value="ECO:0007669"/>
    <property type="project" value="TreeGrafter"/>
</dbReference>
<dbReference type="PROSITE" id="PS50082">
    <property type="entry name" value="WD_REPEATS_2"/>
    <property type="match status" value="1"/>
</dbReference>